<keyword evidence="4 6" id="KW-0573">Peptidoglycan synthesis</keyword>
<dbReference type="AlphaFoldDB" id="F4CXE8"/>
<gene>
    <name evidence="8" type="ordered locus">Psed_4364</name>
</gene>
<dbReference type="GO" id="GO:0018104">
    <property type="term" value="P:peptidoglycan-protein cross-linking"/>
    <property type="evidence" value="ECO:0007669"/>
    <property type="project" value="TreeGrafter"/>
</dbReference>
<dbReference type="EMBL" id="CP002593">
    <property type="protein sequence ID" value="AEA26522.1"/>
    <property type="molecule type" value="Genomic_DNA"/>
</dbReference>
<dbReference type="HOGENOM" id="CLU_084709_2_1_11"/>
<dbReference type="UniPathway" id="UPA00219"/>
<dbReference type="GO" id="GO:0005576">
    <property type="term" value="C:extracellular region"/>
    <property type="evidence" value="ECO:0007669"/>
    <property type="project" value="TreeGrafter"/>
</dbReference>
<dbReference type="InterPro" id="IPR005490">
    <property type="entry name" value="LD_TPept_cat_dom"/>
</dbReference>
<protein>
    <submittedName>
        <fullName evidence="8">ErfK/YbiS/YcfS/YnhG family protein</fullName>
    </submittedName>
</protein>
<keyword evidence="3 6" id="KW-0133">Cell shape</keyword>
<evidence type="ECO:0000256" key="5">
    <source>
        <dbReference type="ARBA" id="ARBA00023316"/>
    </source>
</evidence>
<dbReference type="InterPro" id="IPR050979">
    <property type="entry name" value="LD-transpeptidase"/>
</dbReference>
<dbReference type="STRING" id="675635.Psed_4364"/>
<dbReference type="eggNOG" id="COG1376">
    <property type="taxonomic scope" value="Bacteria"/>
</dbReference>
<dbReference type="PANTHER" id="PTHR30582:SF33">
    <property type="entry name" value="EXPORTED PROTEIN"/>
    <property type="match status" value="1"/>
</dbReference>
<dbReference type="GO" id="GO:0071555">
    <property type="term" value="P:cell wall organization"/>
    <property type="evidence" value="ECO:0007669"/>
    <property type="project" value="UniProtKB-UniRule"/>
</dbReference>
<dbReference type="GO" id="GO:0016740">
    <property type="term" value="F:transferase activity"/>
    <property type="evidence" value="ECO:0007669"/>
    <property type="project" value="UniProtKB-KW"/>
</dbReference>
<accession>F4CXE8</accession>
<organism evidence="8 9">
    <name type="scientific">Pseudonocardia dioxanivorans (strain ATCC 55486 / DSM 44775 / JCM 13855 / CB1190)</name>
    <dbReference type="NCBI Taxonomy" id="675635"/>
    <lineage>
        <taxon>Bacteria</taxon>
        <taxon>Bacillati</taxon>
        <taxon>Actinomycetota</taxon>
        <taxon>Actinomycetes</taxon>
        <taxon>Pseudonocardiales</taxon>
        <taxon>Pseudonocardiaceae</taxon>
        <taxon>Pseudonocardia</taxon>
    </lineage>
</organism>
<dbReference type="PROSITE" id="PS52029">
    <property type="entry name" value="LD_TPASE"/>
    <property type="match status" value="1"/>
</dbReference>
<dbReference type="GO" id="GO:0008360">
    <property type="term" value="P:regulation of cell shape"/>
    <property type="evidence" value="ECO:0007669"/>
    <property type="project" value="UniProtKB-UniRule"/>
</dbReference>
<dbReference type="PANTHER" id="PTHR30582">
    <property type="entry name" value="L,D-TRANSPEPTIDASE"/>
    <property type="match status" value="1"/>
</dbReference>
<evidence type="ECO:0000256" key="1">
    <source>
        <dbReference type="ARBA" id="ARBA00004752"/>
    </source>
</evidence>
<feature type="active site" description="Nucleophile" evidence="6">
    <location>
        <position position="152"/>
    </location>
</feature>
<dbReference type="GO" id="GO:0071972">
    <property type="term" value="F:peptidoglycan L,D-transpeptidase activity"/>
    <property type="evidence" value="ECO:0007669"/>
    <property type="project" value="TreeGrafter"/>
</dbReference>
<comment type="pathway">
    <text evidence="1 6">Cell wall biogenesis; peptidoglycan biosynthesis.</text>
</comment>
<evidence type="ECO:0000256" key="3">
    <source>
        <dbReference type="ARBA" id="ARBA00022960"/>
    </source>
</evidence>
<evidence type="ECO:0000313" key="8">
    <source>
        <dbReference type="EMBL" id="AEA26522.1"/>
    </source>
</evidence>
<name>F4CXE8_PSEUX</name>
<dbReference type="Gene3D" id="2.40.440.10">
    <property type="entry name" value="L,D-transpeptidase catalytic domain-like"/>
    <property type="match status" value="1"/>
</dbReference>
<sequence>MADHHWSSRNSDPSPRRRRAPFVVAASVALLAGLAGVAVAGVPSGRTPYVPPAGGTPAGVVAGTPCTTSARACVDLTTHNAWLIRDGVVTRAVTFVDGDVATPTPTGTFKVEWKAEKYTSREYGSPMPYSVFFAPGGIAFHQGGQKTPSAGCVKLTMADAKAFFADLQVGDEVQVR</sequence>
<feature type="domain" description="L,D-TPase catalytic" evidence="7">
    <location>
        <begin position="70"/>
        <end position="176"/>
    </location>
</feature>
<evidence type="ECO:0000256" key="4">
    <source>
        <dbReference type="ARBA" id="ARBA00022984"/>
    </source>
</evidence>
<dbReference type="InterPro" id="IPR038063">
    <property type="entry name" value="Transpep_catalytic_dom"/>
</dbReference>
<keyword evidence="9" id="KW-1185">Reference proteome</keyword>
<dbReference type="Pfam" id="PF03734">
    <property type="entry name" value="YkuD"/>
    <property type="match status" value="1"/>
</dbReference>
<dbReference type="CDD" id="cd16913">
    <property type="entry name" value="YkuD_like"/>
    <property type="match status" value="1"/>
</dbReference>
<feature type="active site" description="Proton donor/acceptor" evidence="6">
    <location>
        <position position="141"/>
    </location>
</feature>
<dbReference type="OrthoDB" id="8887048at2"/>
<reference evidence="8 9" key="1">
    <citation type="journal article" date="2011" name="J. Bacteriol.">
        <title>Genome sequence of the 1,4-dioxane-degrading Pseudonocardia dioxanivorans strain CB1190.</title>
        <authorList>
            <person name="Sales C.M."/>
            <person name="Mahendra S."/>
            <person name="Grostern A."/>
            <person name="Parales R.E."/>
            <person name="Goodwin L.A."/>
            <person name="Woyke T."/>
            <person name="Nolan M."/>
            <person name="Lapidus A."/>
            <person name="Chertkov O."/>
            <person name="Ovchinnikova G."/>
            <person name="Sczyrba A."/>
            <person name="Alvarez-Cohen L."/>
        </authorList>
    </citation>
    <scope>NUCLEOTIDE SEQUENCE [LARGE SCALE GENOMIC DNA]</scope>
    <source>
        <strain evidence="9">ATCC 55486 / DSM 44775 / JCM 13855 / CB1190</strain>
    </source>
</reference>
<dbReference type="SUPFAM" id="SSF141523">
    <property type="entry name" value="L,D-transpeptidase catalytic domain-like"/>
    <property type="match status" value="1"/>
</dbReference>
<evidence type="ECO:0000256" key="2">
    <source>
        <dbReference type="ARBA" id="ARBA00022679"/>
    </source>
</evidence>
<dbReference type="KEGG" id="pdx:Psed_4364"/>
<proteinExistence type="predicted"/>
<evidence type="ECO:0000256" key="6">
    <source>
        <dbReference type="PROSITE-ProRule" id="PRU01373"/>
    </source>
</evidence>
<evidence type="ECO:0000259" key="7">
    <source>
        <dbReference type="PROSITE" id="PS52029"/>
    </source>
</evidence>
<keyword evidence="2" id="KW-0808">Transferase</keyword>
<evidence type="ECO:0000313" key="9">
    <source>
        <dbReference type="Proteomes" id="UP000007809"/>
    </source>
</evidence>
<dbReference type="Proteomes" id="UP000007809">
    <property type="component" value="Chromosome"/>
</dbReference>
<dbReference type="RefSeq" id="WP_013676436.1">
    <property type="nucleotide sequence ID" value="NC_015312.1"/>
</dbReference>
<keyword evidence="5 6" id="KW-0961">Cell wall biogenesis/degradation</keyword>